<feature type="transmembrane region" description="Helical" evidence="7">
    <location>
        <begin position="170"/>
        <end position="189"/>
    </location>
</feature>
<accession>A0A7T4EDQ4</accession>
<dbReference type="PROSITE" id="PS50850">
    <property type="entry name" value="MFS"/>
    <property type="match status" value="1"/>
</dbReference>
<dbReference type="GeneID" id="92760334"/>
<feature type="transmembrane region" description="Helical" evidence="7">
    <location>
        <begin position="382"/>
        <end position="404"/>
    </location>
</feature>
<feature type="transmembrane region" description="Helical" evidence="7">
    <location>
        <begin position="129"/>
        <end position="150"/>
    </location>
</feature>
<dbReference type="InterPro" id="IPR011701">
    <property type="entry name" value="MFS"/>
</dbReference>
<sequence length="579" mass="61277">MTADDRKMSQGENRNDNSREQGTLDKAREAQSNATPDDRHRNSPGENAPSASSDSGSRPLPVESTVRSASAMERKAATTLDGASPTERKKRMARGHKRLLRLPTGRDWRRNGRGLTVSRKGGKTSGGGIFRPPYAAVTIGLLVSMLASSFDQTAVTAIMPRIVADLGSVNAYSLTFVATYATSIVGMVLGGIVTDKLGARTSLIGSAVILTAGLILAIFAPDMAVFLISRAIQGIGVGGLIVAIYAVIAVVYPPRLRPAVFSAFAGAYVLPALVGPGLAGLLTVWFSWHAVFVFITVILVIAQVLVIRATSTMPVQKGESSGKSSKMLIAALFLAAGTSILNASSQVSPLLCVLLVIVGLVIMFFSLLPLVPEGTVRAKHGIPRLIVTRGLMDTFFTVEIYIPLLLSQMYGLGPTMTGLALTASGLLWFVGSETQARRGETIATPSVFRVGFIVMVIGVLMCFATAAFNLHWLVTVLGWGIASAGMGFIYPRLNSVTLGLASAQQTGFVASALQVMGVVGTTTMVSFAALIQVFGATLNPSVIFGTIFLIVTLMSLPLWVLWHHGVGDPQRWIKTQNAS</sequence>
<evidence type="ECO:0000256" key="7">
    <source>
        <dbReference type="SAM" id="Phobius"/>
    </source>
</evidence>
<name>A0A7T4EDQ4_9CORY</name>
<reference evidence="9 11" key="1">
    <citation type="submission" date="2020-12" db="EMBL/GenBank/DDBJ databases">
        <title>FDA dAtabase for Regulatory Grade micrObial Sequences (FDA-ARGOS): Supporting development and validation of Infectious Disease Dx tests.</title>
        <authorList>
            <person name="Sproer C."/>
            <person name="Gronow S."/>
            <person name="Severitt S."/>
            <person name="Schroder I."/>
            <person name="Tallon L."/>
            <person name="Sadzewicz L."/>
            <person name="Zhao X."/>
            <person name="Boylan J."/>
            <person name="Ott S."/>
            <person name="Bowen H."/>
            <person name="Vavikolanu K."/>
            <person name="Mehta A."/>
            <person name="Aluvathingal J."/>
            <person name="Nadendla S."/>
            <person name="Lowell S."/>
            <person name="Myers T."/>
            <person name="Yan Y."/>
            <person name="Sichtig H."/>
        </authorList>
    </citation>
    <scope>NUCLEOTIDE SEQUENCE [LARGE SCALE GENOMIC DNA]</scope>
    <source>
        <strain evidence="9 11">FDAARGOS_1053</strain>
        <strain evidence="10">FDAARGOS_1191</strain>
    </source>
</reference>
<feature type="region of interest" description="Disordered" evidence="6">
    <location>
        <begin position="1"/>
        <end position="98"/>
    </location>
</feature>
<dbReference type="Pfam" id="PF07690">
    <property type="entry name" value="MFS_1"/>
    <property type="match status" value="1"/>
</dbReference>
<evidence type="ECO:0000313" key="11">
    <source>
        <dbReference type="Proteomes" id="UP000596145"/>
    </source>
</evidence>
<evidence type="ECO:0000256" key="1">
    <source>
        <dbReference type="ARBA" id="ARBA00004651"/>
    </source>
</evidence>
<organism evidence="9 11">
    <name type="scientific">Corynebacterium glucuronolyticum</name>
    <dbReference type="NCBI Taxonomy" id="39791"/>
    <lineage>
        <taxon>Bacteria</taxon>
        <taxon>Bacillati</taxon>
        <taxon>Actinomycetota</taxon>
        <taxon>Actinomycetes</taxon>
        <taxon>Mycobacteriales</taxon>
        <taxon>Corynebacteriaceae</taxon>
        <taxon>Corynebacterium</taxon>
    </lineage>
</organism>
<feature type="domain" description="Major facilitator superfamily (MFS) profile" evidence="8">
    <location>
        <begin position="137"/>
        <end position="563"/>
    </location>
</feature>
<evidence type="ECO:0000313" key="9">
    <source>
        <dbReference type="EMBL" id="QQB45508.1"/>
    </source>
</evidence>
<evidence type="ECO:0000256" key="6">
    <source>
        <dbReference type="SAM" id="MobiDB-lite"/>
    </source>
</evidence>
<evidence type="ECO:0000313" key="10">
    <source>
        <dbReference type="EMBL" id="QRP69741.1"/>
    </source>
</evidence>
<dbReference type="SUPFAM" id="SSF103473">
    <property type="entry name" value="MFS general substrate transporter"/>
    <property type="match status" value="1"/>
</dbReference>
<feature type="transmembrane region" description="Helical" evidence="7">
    <location>
        <begin position="201"/>
        <end position="220"/>
    </location>
</feature>
<dbReference type="InterPro" id="IPR036259">
    <property type="entry name" value="MFS_trans_sf"/>
</dbReference>
<feature type="transmembrane region" description="Helical" evidence="7">
    <location>
        <begin position="285"/>
        <end position="306"/>
    </location>
</feature>
<evidence type="ECO:0000256" key="4">
    <source>
        <dbReference type="ARBA" id="ARBA00022989"/>
    </source>
</evidence>
<feature type="transmembrane region" description="Helical" evidence="7">
    <location>
        <begin position="512"/>
        <end position="535"/>
    </location>
</feature>
<dbReference type="PANTHER" id="PTHR23501">
    <property type="entry name" value="MAJOR FACILITATOR SUPERFAMILY"/>
    <property type="match status" value="1"/>
</dbReference>
<keyword evidence="5 7" id="KW-0472">Membrane</keyword>
<evidence type="ECO:0000256" key="2">
    <source>
        <dbReference type="ARBA" id="ARBA00022448"/>
    </source>
</evidence>
<dbReference type="RefSeq" id="WP_005389628.1">
    <property type="nucleotide sequence ID" value="NZ_CP066007.1"/>
</dbReference>
<feature type="transmembrane region" description="Helical" evidence="7">
    <location>
        <begin position="232"/>
        <end position="252"/>
    </location>
</feature>
<feature type="transmembrane region" description="Helical" evidence="7">
    <location>
        <begin position="410"/>
        <end position="430"/>
    </location>
</feature>
<dbReference type="EMBL" id="CP066007">
    <property type="protein sequence ID" value="QQB45508.1"/>
    <property type="molecule type" value="Genomic_DNA"/>
</dbReference>
<dbReference type="Proteomes" id="UP000617681">
    <property type="component" value="Chromosome"/>
</dbReference>
<dbReference type="GO" id="GO:0022857">
    <property type="term" value="F:transmembrane transporter activity"/>
    <property type="evidence" value="ECO:0007669"/>
    <property type="project" value="InterPro"/>
</dbReference>
<dbReference type="AlphaFoldDB" id="A0A7T4EDQ4"/>
<dbReference type="GO" id="GO:0005886">
    <property type="term" value="C:plasma membrane"/>
    <property type="evidence" value="ECO:0007669"/>
    <property type="project" value="UniProtKB-SubCell"/>
</dbReference>
<dbReference type="InterPro" id="IPR020846">
    <property type="entry name" value="MFS_dom"/>
</dbReference>
<comment type="subcellular location">
    <subcellularLocation>
        <location evidence="1">Cell membrane</location>
        <topology evidence="1">Multi-pass membrane protein</topology>
    </subcellularLocation>
</comment>
<keyword evidence="4 7" id="KW-1133">Transmembrane helix</keyword>
<feature type="transmembrane region" description="Helical" evidence="7">
    <location>
        <begin position="259"/>
        <end position="279"/>
    </location>
</feature>
<dbReference type="Proteomes" id="UP000596145">
    <property type="component" value="Chromosome"/>
</dbReference>
<keyword evidence="2" id="KW-0813">Transport</keyword>
<feature type="compositionally biased region" description="Basic residues" evidence="6">
    <location>
        <begin position="88"/>
        <end position="98"/>
    </location>
</feature>
<feature type="transmembrane region" description="Helical" evidence="7">
    <location>
        <begin position="442"/>
        <end position="466"/>
    </location>
</feature>
<keyword evidence="3 7" id="KW-0812">Transmembrane</keyword>
<gene>
    <name evidence="9" type="ORF">I6I10_08245</name>
    <name evidence="10" type="ORF">I6J21_07920</name>
</gene>
<evidence type="ECO:0000256" key="5">
    <source>
        <dbReference type="ARBA" id="ARBA00023136"/>
    </source>
</evidence>
<dbReference type="PANTHER" id="PTHR23501:SF154">
    <property type="entry name" value="MULTIDRUG-EFFLUX TRANSPORTER RV1634-RELATED"/>
    <property type="match status" value="1"/>
</dbReference>
<feature type="transmembrane region" description="Helical" evidence="7">
    <location>
        <begin position="541"/>
        <end position="562"/>
    </location>
</feature>
<evidence type="ECO:0000259" key="8">
    <source>
        <dbReference type="PROSITE" id="PS50850"/>
    </source>
</evidence>
<dbReference type="EMBL" id="CP069534">
    <property type="protein sequence ID" value="QRP69741.1"/>
    <property type="molecule type" value="Genomic_DNA"/>
</dbReference>
<proteinExistence type="predicted"/>
<evidence type="ECO:0000256" key="3">
    <source>
        <dbReference type="ARBA" id="ARBA00022692"/>
    </source>
</evidence>
<dbReference type="OrthoDB" id="3656065at2"/>
<feature type="transmembrane region" description="Helical" evidence="7">
    <location>
        <begin position="327"/>
        <end position="344"/>
    </location>
</feature>
<feature type="transmembrane region" description="Helical" evidence="7">
    <location>
        <begin position="472"/>
        <end position="491"/>
    </location>
</feature>
<feature type="compositionally biased region" description="Basic and acidic residues" evidence="6">
    <location>
        <begin position="1"/>
        <end position="29"/>
    </location>
</feature>
<dbReference type="Gene3D" id="1.20.1250.20">
    <property type="entry name" value="MFS general substrate transporter like domains"/>
    <property type="match status" value="1"/>
</dbReference>
<feature type="transmembrane region" description="Helical" evidence="7">
    <location>
        <begin position="350"/>
        <end position="370"/>
    </location>
</feature>
<protein>
    <submittedName>
        <fullName evidence="9">MFS transporter</fullName>
    </submittedName>
</protein>